<keyword evidence="10" id="KW-0732">Signal</keyword>
<gene>
    <name evidence="12" type="ordered locus">Sph21_1002</name>
</gene>
<dbReference type="Gene3D" id="2.30.42.10">
    <property type="match status" value="1"/>
</dbReference>
<evidence type="ECO:0000256" key="1">
    <source>
        <dbReference type="ARBA" id="ARBA00004496"/>
    </source>
</evidence>
<dbReference type="PROSITE" id="PS50106">
    <property type="entry name" value="PDZ"/>
    <property type="match status" value="1"/>
</dbReference>
<dbReference type="Pfam" id="PF26549">
    <property type="entry name" value="Tricorn_N"/>
    <property type="match status" value="1"/>
</dbReference>
<dbReference type="EMBL" id="CP002584">
    <property type="protein sequence ID" value="ADZ77574.1"/>
    <property type="molecule type" value="Genomic_DNA"/>
</dbReference>
<dbReference type="InterPro" id="IPR011042">
    <property type="entry name" value="6-blade_b-propeller_TolB-like"/>
</dbReference>
<feature type="chain" id="PRO_5003312091" description="Tricorn protease homolog" evidence="10">
    <location>
        <begin position="30"/>
        <end position="1074"/>
    </location>
</feature>
<dbReference type="EC" id="3.4.21.-" evidence="7"/>
<dbReference type="PATRIC" id="fig|743722.3.peg.1074"/>
<dbReference type="GO" id="GO:0005737">
    <property type="term" value="C:cytoplasm"/>
    <property type="evidence" value="ECO:0007669"/>
    <property type="project" value="UniProtKB-SubCell"/>
</dbReference>
<dbReference type="Gene3D" id="3.30.750.44">
    <property type="match status" value="1"/>
</dbReference>
<dbReference type="Pfam" id="PF00595">
    <property type="entry name" value="PDZ"/>
    <property type="match status" value="1"/>
</dbReference>
<organism evidence="12">
    <name type="scientific">Sphingobacterium sp. (strain 21)</name>
    <dbReference type="NCBI Taxonomy" id="743722"/>
    <lineage>
        <taxon>Bacteria</taxon>
        <taxon>Pseudomonadati</taxon>
        <taxon>Bacteroidota</taxon>
        <taxon>Sphingobacteriia</taxon>
        <taxon>Sphingobacteriales</taxon>
        <taxon>Sphingobacteriaceae</taxon>
        <taxon>Sphingobacterium</taxon>
    </lineage>
</organism>
<dbReference type="Gene3D" id="2.120.10.60">
    <property type="entry name" value="Tricorn protease N-terminal domain"/>
    <property type="match status" value="1"/>
</dbReference>
<evidence type="ECO:0000313" key="12">
    <source>
        <dbReference type="EMBL" id="ADZ77574.1"/>
    </source>
</evidence>
<evidence type="ECO:0000256" key="9">
    <source>
        <dbReference type="PIRSR" id="PIRSR036421-3"/>
    </source>
</evidence>
<feature type="active site" description="Charge relay system" evidence="8">
    <location>
        <position position="756"/>
    </location>
</feature>
<feature type="active site" description="Nucleophile" evidence="8">
    <location>
        <position position="975"/>
    </location>
</feature>
<evidence type="ECO:0000256" key="8">
    <source>
        <dbReference type="PIRSR" id="PIRSR036421-1"/>
    </source>
</evidence>
<dbReference type="eggNOG" id="COG0793">
    <property type="taxonomic scope" value="Bacteria"/>
</dbReference>
<dbReference type="eggNOG" id="COG4946">
    <property type="taxonomic scope" value="Bacteria"/>
</dbReference>
<dbReference type="HOGENOM" id="CLU_005503_0_0_10"/>
<comment type="similarity">
    <text evidence="2 7">Belongs to the peptidase S41B family.</text>
</comment>
<comment type="subcellular location">
    <subcellularLocation>
        <location evidence="1 7">Cytoplasm</location>
    </subcellularLocation>
</comment>
<dbReference type="PANTHER" id="PTHR43253">
    <property type="entry name" value="TRICORN PROTEASE HOMOLOG 2-RELATED"/>
    <property type="match status" value="1"/>
</dbReference>
<feature type="active site" description="Charge relay system" evidence="8">
    <location>
        <position position="1031"/>
    </location>
</feature>
<keyword evidence="4 7" id="KW-0645">Protease</keyword>
<dbReference type="AlphaFoldDB" id="F4CCN8"/>
<evidence type="ECO:0000256" key="2">
    <source>
        <dbReference type="ARBA" id="ARBA00008524"/>
    </source>
</evidence>
<dbReference type="InterPro" id="IPR029045">
    <property type="entry name" value="ClpP/crotonase-like_dom_sf"/>
</dbReference>
<dbReference type="STRING" id="743722.Sph21_1002"/>
<dbReference type="SMART" id="SM00245">
    <property type="entry name" value="TSPc"/>
    <property type="match status" value="1"/>
</dbReference>
<dbReference type="Gene3D" id="3.90.226.10">
    <property type="entry name" value="2-enoyl-CoA Hydratase, Chain A, domain 1"/>
    <property type="match status" value="1"/>
</dbReference>
<evidence type="ECO:0000256" key="5">
    <source>
        <dbReference type="ARBA" id="ARBA00022801"/>
    </source>
</evidence>
<protein>
    <recommendedName>
        <fullName evidence="7">Tricorn protease homolog</fullName>
        <ecNumber evidence="7">3.4.21.-</ecNumber>
    </recommendedName>
</protein>
<dbReference type="SUPFAM" id="SSF52096">
    <property type="entry name" value="ClpP/crotonase"/>
    <property type="match status" value="1"/>
</dbReference>
<dbReference type="SUPFAM" id="SSF82171">
    <property type="entry name" value="DPP6 N-terminal domain-like"/>
    <property type="match status" value="1"/>
</dbReference>
<comment type="function">
    <text evidence="7">Degrades oligopeptides.</text>
</comment>
<feature type="domain" description="PDZ" evidence="11">
    <location>
        <begin position="762"/>
        <end position="828"/>
    </location>
</feature>
<evidence type="ECO:0000256" key="4">
    <source>
        <dbReference type="ARBA" id="ARBA00022670"/>
    </source>
</evidence>
<name>F4CCN8_SPHS2</name>
<dbReference type="SUPFAM" id="SSF69304">
    <property type="entry name" value="Tricorn protease N-terminal domain"/>
    <property type="match status" value="1"/>
</dbReference>
<dbReference type="InterPro" id="IPR028204">
    <property type="entry name" value="Tricorn_C1"/>
</dbReference>
<accession>F4CCN8</accession>
<dbReference type="Pfam" id="PF26550">
    <property type="entry name" value="Tricorn_2nd"/>
    <property type="match status" value="1"/>
</dbReference>
<evidence type="ECO:0000256" key="10">
    <source>
        <dbReference type="SAM" id="SignalP"/>
    </source>
</evidence>
<dbReference type="GO" id="GO:0006508">
    <property type="term" value="P:proteolysis"/>
    <property type="evidence" value="ECO:0007669"/>
    <property type="project" value="UniProtKB-UniRule"/>
</dbReference>
<dbReference type="SMART" id="SM00228">
    <property type="entry name" value="PDZ"/>
    <property type="match status" value="1"/>
</dbReference>
<evidence type="ECO:0000256" key="6">
    <source>
        <dbReference type="ARBA" id="ARBA00022825"/>
    </source>
</evidence>
<dbReference type="GO" id="GO:0008236">
    <property type="term" value="F:serine-type peptidase activity"/>
    <property type="evidence" value="ECO:0007669"/>
    <property type="project" value="UniProtKB-UniRule"/>
</dbReference>
<keyword evidence="6 7" id="KW-0720">Serine protease</keyword>
<dbReference type="SUPFAM" id="SSF50156">
    <property type="entry name" value="PDZ domain-like"/>
    <property type="match status" value="1"/>
</dbReference>
<evidence type="ECO:0000256" key="7">
    <source>
        <dbReference type="PIRNR" id="PIRNR036421"/>
    </source>
</evidence>
<dbReference type="PIRSF" id="PIRSF036421">
    <property type="entry name" value="Tricorn_protease"/>
    <property type="match status" value="1"/>
</dbReference>
<dbReference type="Pfam" id="PF03572">
    <property type="entry name" value="Peptidase_S41"/>
    <property type="match status" value="1"/>
</dbReference>
<evidence type="ECO:0000256" key="3">
    <source>
        <dbReference type="ARBA" id="ARBA00022490"/>
    </source>
</evidence>
<dbReference type="InterPro" id="IPR005151">
    <property type="entry name" value="Tail-specific_protease"/>
</dbReference>
<dbReference type="Pfam" id="PF14684">
    <property type="entry name" value="Tricorn_C1"/>
    <property type="match status" value="1"/>
</dbReference>
<dbReference type="PANTHER" id="PTHR43253:SF1">
    <property type="entry name" value="TRICORN PROTEASE HOMOLOG 2-RELATED"/>
    <property type="match status" value="1"/>
</dbReference>
<dbReference type="OrthoDB" id="9815657at2"/>
<dbReference type="Gene3D" id="2.120.10.30">
    <property type="entry name" value="TolB, C-terminal domain"/>
    <property type="match status" value="2"/>
</dbReference>
<dbReference type="InterPro" id="IPR012393">
    <property type="entry name" value="Tricorn_protease"/>
</dbReference>
<dbReference type="InterPro" id="IPR001478">
    <property type="entry name" value="PDZ"/>
</dbReference>
<dbReference type="CDD" id="cd07562">
    <property type="entry name" value="Peptidase_S41_TRI"/>
    <property type="match status" value="1"/>
</dbReference>
<sequence length="1074" mass="119415">MQTGKQTNKWTKAVQKACTYLLISSFMVAAPLKNAQAVNGEDEDPLILISEPGISPDGQEIAFVSGGDIWTVSASGGEARLLIAHPAQDSRPLYSPDGSQLAFVSTRTGNGDIYVLSLSDGKLRRLTYDEGPEELSGWSADGKYLLFHSNTGDIASMYDIWKIPIDGGTPMPVSADRYATEYYGVTSPNNQHIAFAARGMAGAQWWRRGSSHLDQSEIWIRPFSTAALSDTDYQQITETGARSVWPMWDADGKSLFFVSDRSGNQNLWKTDLQGKATMLTQFTDSRVLWPSITKDARTIVFERDWKIWKYDVASQKVGALEINLRGNANQQLPQYKDVSDEFQELVVSPDGKKLVFLAHGDLFASSTTARGEAVRLTNTPEIEGNAIWASDSKSIFFSTHSTEHPKLYRCEVPTQTITSLPLPEGDYNSLVLSPDGNLLAYIRNTKELAVFDLETKKERILYKGSLGRMSFASNISIAWSPDGQYVAFANYDSNAVRNIWLAPYKGGEAKPISFLSNTFGSSVDWSADGKYIYFATSQRTENVRIARVELFPHTKPFQEDNFYQLFKEKSPSAKKDSSITTKVDFKDIKSRLSFLPFDESVNNYVISHNGKTLLFAITNLGQQNLYSYSLDELSTQPHPKLIFSSRGRLGSIQFSKDDKQVYFLQGGKVFSLALASPTPKPLAITAHMDIDFNQEKNIVLYQAWEVLNKGFYDPKFHGVDWINVLTRYRRLATACATPEELRRLLNLMVGELNASHMGASGSIAQSPAPTGRLGLQFDPSAYEKSGRLVVSEILMDGPVSNSGKIQVGDQLLAVDGKPLTKNDNLQALLANKVGKKVKLKILSSKGEEEVALSPLSLMAEKRLRYRQWVEQQRAYVDKISHGRLGYVHMLDMSEQSLHQLYIDLDAQTLNKEGVVIDIRNNNGGFVNAYALDVFSRKPYLTMTGRDMPASPARIQLGQRALQKPTILVTNQHSLSDAEDFTEGYRTMRLGKVVGEPTAGWIIFTSAARLIDGSSVRLPFSRITDHEGKDMELHPRPVDIPVSRPIGESYGSKNIQLDTAVTELLKELSTSSPSH</sequence>
<reference evidence="12" key="1">
    <citation type="submission" date="2011-03" db="EMBL/GenBank/DDBJ databases">
        <title>Complete sequence of Sphingobacterium sp. 21.</title>
        <authorList>
            <consortium name="US DOE Joint Genome Institute"/>
            <person name="Lucas S."/>
            <person name="Copeland A."/>
            <person name="Lapidus A."/>
            <person name="Cheng J.-F."/>
            <person name="Goodwin L."/>
            <person name="Pitluck S."/>
            <person name="Davenport K."/>
            <person name="Detter J.C."/>
            <person name="Han C."/>
            <person name="Tapia R."/>
            <person name="Land M."/>
            <person name="Hauser L."/>
            <person name="Kyrpides N."/>
            <person name="Ivanova N."/>
            <person name="Ovchinnikova G."/>
            <person name="Pagani I."/>
            <person name="Siebers A.K."/>
            <person name="Allgaier M."/>
            <person name="Thelen M.P."/>
            <person name="Hugenholtz P."/>
            <person name="Woyke T."/>
        </authorList>
    </citation>
    <scope>NUCLEOTIDE SEQUENCE</scope>
    <source>
        <strain evidence="12">21</strain>
    </source>
</reference>
<feature type="site" description="Transition state stabilizer; via amide nitrogen" evidence="9">
    <location>
        <position position="976"/>
    </location>
</feature>
<dbReference type="InterPro" id="IPR036034">
    <property type="entry name" value="PDZ_sf"/>
</dbReference>
<proteinExistence type="inferred from homology"/>
<keyword evidence="3 7" id="KW-0963">Cytoplasm</keyword>
<dbReference type="KEGG" id="shg:Sph21_1002"/>
<evidence type="ECO:0000259" key="11">
    <source>
        <dbReference type="PROSITE" id="PS50106"/>
    </source>
</evidence>
<feature type="signal peptide" evidence="10">
    <location>
        <begin position="1"/>
        <end position="29"/>
    </location>
</feature>
<keyword evidence="5 7" id="KW-0378">Hydrolase</keyword>